<organism evidence="1 2">
    <name type="scientific">Trichonephila clavipes</name>
    <name type="common">Golden silk orbweaver</name>
    <name type="synonym">Nephila clavipes</name>
    <dbReference type="NCBI Taxonomy" id="2585209"/>
    <lineage>
        <taxon>Eukaryota</taxon>
        <taxon>Metazoa</taxon>
        <taxon>Ecdysozoa</taxon>
        <taxon>Arthropoda</taxon>
        <taxon>Chelicerata</taxon>
        <taxon>Arachnida</taxon>
        <taxon>Araneae</taxon>
        <taxon>Araneomorphae</taxon>
        <taxon>Entelegynae</taxon>
        <taxon>Araneoidea</taxon>
        <taxon>Nephilidae</taxon>
        <taxon>Trichonephila</taxon>
    </lineage>
</organism>
<reference evidence="1" key="1">
    <citation type="submission" date="2020-08" db="EMBL/GenBank/DDBJ databases">
        <title>Multicomponent nature underlies the extraordinary mechanical properties of spider dragline silk.</title>
        <authorList>
            <person name="Kono N."/>
            <person name="Nakamura H."/>
            <person name="Mori M."/>
            <person name="Yoshida Y."/>
            <person name="Ohtoshi R."/>
            <person name="Malay A.D."/>
            <person name="Moran D.A.P."/>
            <person name="Tomita M."/>
            <person name="Numata K."/>
            <person name="Arakawa K."/>
        </authorList>
    </citation>
    <scope>NUCLEOTIDE SEQUENCE</scope>
</reference>
<comment type="caution">
    <text evidence="1">The sequence shown here is derived from an EMBL/GenBank/DDBJ whole genome shotgun (WGS) entry which is preliminary data.</text>
</comment>
<proteinExistence type="predicted"/>
<sequence length="85" mass="10131">MVLEQKLLDQRRYRTAIVFENMDRWPDRVNYYEPEYPYTILFESIGVHVPLSFGKTVIVFTSHLVLTWDKGVDLKFFRVGRSSSQ</sequence>
<dbReference type="EMBL" id="BMAU01021280">
    <property type="protein sequence ID" value="GFY08225.1"/>
    <property type="molecule type" value="Genomic_DNA"/>
</dbReference>
<dbReference type="AlphaFoldDB" id="A0A8X6VJF7"/>
<name>A0A8X6VJF7_TRICX</name>
<dbReference type="Proteomes" id="UP000887159">
    <property type="component" value="Unassembled WGS sequence"/>
</dbReference>
<gene>
    <name evidence="1" type="ORF">TNCV_1356361</name>
</gene>
<protein>
    <submittedName>
        <fullName evidence="1">Uncharacterized protein</fullName>
    </submittedName>
</protein>
<keyword evidence="2" id="KW-1185">Reference proteome</keyword>
<evidence type="ECO:0000313" key="2">
    <source>
        <dbReference type="Proteomes" id="UP000887159"/>
    </source>
</evidence>
<evidence type="ECO:0000313" key="1">
    <source>
        <dbReference type="EMBL" id="GFY08225.1"/>
    </source>
</evidence>
<accession>A0A8X6VJF7</accession>